<gene>
    <name evidence="1" type="ORF">BGP82_02235</name>
</gene>
<name>A0A1X1ABD3_PSEPU</name>
<proteinExistence type="predicted"/>
<protein>
    <submittedName>
        <fullName evidence="1">Uncharacterized protein</fullName>
    </submittedName>
</protein>
<evidence type="ECO:0000313" key="1">
    <source>
        <dbReference type="EMBL" id="POG13296.1"/>
    </source>
</evidence>
<dbReference type="Proteomes" id="UP000237378">
    <property type="component" value="Unassembled WGS sequence"/>
</dbReference>
<evidence type="ECO:0000313" key="2">
    <source>
        <dbReference type="Proteomes" id="UP000237378"/>
    </source>
</evidence>
<accession>A0A1X1ABD3</accession>
<organism evidence="1 2">
    <name type="scientific">Pseudomonas putida</name>
    <name type="common">Arthrobacter siderocapsulatus</name>
    <dbReference type="NCBI Taxonomy" id="303"/>
    <lineage>
        <taxon>Bacteria</taxon>
        <taxon>Pseudomonadati</taxon>
        <taxon>Pseudomonadota</taxon>
        <taxon>Gammaproteobacteria</taxon>
        <taxon>Pseudomonadales</taxon>
        <taxon>Pseudomonadaceae</taxon>
        <taxon>Pseudomonas</taxon>
    </lineage>
</organism>
<comment type="caution">
    <text evidence="1">The sequence shown here is derived from an EMBL/GenBank/DDBJ whole genome shotgun (WGS) entry which is preliminary data.</text>
</comment>
<reference evidence="1 2" key="1">
    <citation type="submission" date="2016-08" db="EMBL/GenBank/DDBJ databases">
        <authorList>
            <person name="Seilhamer J.J."/>
        </authorList>
    </citation>
    <scope>NUCLEOTIDE SEQUENCE [LARGE SCALE GENOMIC DNA]</scope>
    <source>
        <strain evidence="1 2">KH-18-2</strain>
    </source>
</reference>
<dbReference type="EMBL" id="MING01000019">
    <property type="protein sequence ID" value="POG13296.1"/>
    <property type="molecule type" value="Genomic_DNA"/>
</dbReference>
<sequence length="72" mass="7929">MPHTLGAFRPAEVESIANRLALSRILQWVIPVALIGAARSVAQDLDKLLRLTGGLNKRLRLSPLAALLENRY</sequence>
<reference evidence="1 2" key="2">
    <citation type="submission" date="2018-03" db="EMBL/GenBank/DDBJ databases">
        <title>Draft genome of Pseudomonas putida strain KH-18-2.</title>
        <authorList>
            <person name="Yoshizawa S."/>
            <person name="Khan N.H."/>
            <person name="Nishimura M."/>
            <person name="Chiura H.X."/>
            <person name="Ogura Y."/>
            <person name="Hayashi T."/>
            <person name="Kogure K."/>
        </authorList>
    </citation>
    <scope>NUCLEOTIDE SEQUENCE [LARGE SCALE GENOMIC DNA]</scope>
    <source>
        <strain evidence="1 2">KH-18-2</strain>
    </source>
</reference>
<dbReference type="AlphaFoldDB" id="A0A1X1ABD3"/>